<dbReference type="GO" id="GO:0016020">
    <property type="term" value="C:membrane"/>
    <property type="evidence" value="ECO:0007669"/>
    <property type="project" value="UniProtKB-SubCell"/>
</dbReference>
<accession>A0A285EY34</accession>
<reference evidence="6" key="1">
    <citation type="submission" date="2017-09" db="EMBL/GenBank/DDBJ databases">
        <authorList>
            <person name="Ehlers B."/>
            <person name="Leendertz F.H."/>
        </authorList>
    </citation>
    <scope>NUCLEOTIDE SEQUENCE [LARGE SCALE GENOMIC DNA]</scope>
    <source>
        <strain evidence="6">WG-1MB</strain>
    </source>
</reference>
<dbReference type="InterPro" id="IPR002809">
    <property type="entry name" value="EMC3/TMCO1"/>
</dbReference>
<sequence length="209" mass="24138">MVALENEKLKQLLERFVIAVGVSLMLGIMLVGQEGRQIIGSVVGIIMNPIIMLIGESNFHVMLFIMASITALYASLIQKYTIDWELMRNTQERMKAFQKEYREAQLSQNNYMISKLDEQRKEMMSDQMEMSKQQFKPMAYISIISLPLFMWAYYYISQHGNAVLTFPFMGETLLTNTIIGPIQYWIFWYFITSLAISQVVRKALDIGGA</sequence>
<evidence type="ECO:0000313" key="8">
    <source>
        <dbReference type="Proteomes" id="UP000217726"/>
    </source>
</evidence>
<gene>
    <name evidence="7" type="ORF">C7960_2011</name>
    <name evidence="6" type="ORF">SAMN06295989_102151</name>
</gene>
<dbReference type="SMART" id="SM01415">
    <property type="entry name" value="DUF106"/>
    <property type="match status" value="1"/>
</dbReference>
<name>A0A285EY34_9EURY</name>
<keyword evidence="4 5" id="KW-0472">Membrane</keyword>
<dbReference type="PANTHER" id="PTHR42198:SF1">
    <property type="entry name" value="INTEGRAL MEMBRANE PROTEIN"/>
    <property type="match status" value="1"/>
</dbReference>
<evidence type="ECO:0000256" key="1">
    <source>
        <dbReference type="ARBA" id="ARBA00004141"/>
    </source>
</evidence>
<dbReference type="InterPro" id="IPR038978">
    <property type="entry name" value="MJ0935"/>
</dbReference>
<dbReference type="EMBL" id="OBDR01000002">
    <property type="protein sequence ID" value="SNY03713.1"/>
    <property type="molecule type" value="Genomic_DNA"/>
</dbReference>
<dbReference type="Pfam" id="PF01956">
    <property type="entry name" value="EMC3_TMCO1"/>
    <property type="match status" value="1"/>
</dbReference>
<feature type="transmembrane region" description="Helical" evidence="5">
    <location>
        <begin position="12"/>
        <end position="31"/>
    </location>
</feature>
<feature type="transmembrane region" description="Helical" evidence="5">
    <location>
        <begin position="138"/>
        <end position="156"/>
    </location>
</feature>
<dbReference type="EMBL" id="SMMS01000001">
    <property type="protein sequence ID" value="TCL12741.1"/>
    <property type="molecule type" value="Genomic_DNA"/>
</dbReference>
<dbReference type="Proteomes" id="UP000295404">
    <property type="component" value="Unassembled WGS sequence"/>
</dbReference>
<evidence type="ECO:0000256" key="5">
    <source>
        <dbReference type="SAM" id="Phobius"/>
    </source>
</evidence>
<dbReference type="Proteomes" id="UP000217726">
    <property type="component" value="Unassembled WGS sequence"/>
</dbReference>
<reference evidence="7 9" key="3">
    <citation type="submission" date="2019-03" db="EMBL/GenBank/DDBJ databases">
        <title>Subsurface microbial communities from deep shales in Ohio and West Virginia, USA.</title>
        <authorList>
            <person name="Wrighton K."/>
        </authorList>
    </citation>
    <scope>NUCLEOTIDE SEQUENCE [LARGE SCALE GENOMIC DNA]</scope>
    <source>
        <strain evidence="7 9">WG1_MB</strain>
    </source>
</reference>
<keyword evidence="3 5" id="KW-1133">Transmembrane helix</keyword>
<organism evidence="6 8">
    <name type="scientific">Methanohalophilus euhalobius</name>
    <dbReference type="NCBI Taxonomy" id="51203"/>
    <lineage>
        <taxon>Archaea</taxon>
        <taxon>Methanobacteriati</taxon>
        <taxon>Methanobacteriota</taxon>
        <taxon>Stenosarchaea group</taxon>
        <taxon>Methanomicrobia</taxon>
        <taxon>Methanosarcinales</taxon>
        <taxon>Methanosarcinaceae</taxon>
        <taxon>Methanohalophilus</taxon>
    </lineage>
</organism>
<feature type="transmembrane region" description="Helical" evidence="5">
    <location>
        <begin position="176"/>
        <end position="196"/>
    </location>
</feature>
<dbReference type="AlphaFoldDB" id="A0A285EY34"/>
<evidence type="ECO:0000256" key="2">
    <source>
        <dbReference type="ARBA" id="ARBA00022692"/>
    </source>
</evidence>
<dbReference type="PANTHER" id="PTHR42198">
    <property type="entry name" value="INTEGRAL MEMBRANE PROTEIN"/>
    <property type="match status" value="1"/>
</dbReference>
<feature type="transmembrane region" description="Helical" evidence="5">
    <location>
        <begin position="61"/>
        <end position="78"/>
    </location>
</feature>
<keyword evidence="2 5" id="KW-0812">Transmembrane</keyword>
<evidence type="ECO:0000256" key="3">
    <source>
        <dbReference type="ARBA" id="ARBA00022989"/>
    </source>
</evidence>
<comment type="subcellular location">
    <subcellularLocation>
        <location evidence="1">Membrane</location>
        <topology evidence="1">Multi-pass membrane protein</topology>
    </subcellularLocation>
</comment>
<evidence type="ECO:0000256" key="4">
    <source>
        <dbReference type="ARBA" id="ARBA00023136"/>
    </source>
</evidence>
<proteinExistence type="predicted"/>
<evidence type="ECO:0000313" key="9">
    <source>
        <dbReference type="Proteomes" id="UP000295404"/>
    </source>
</evidence>
<keyword evidence="8" id="KW-1185">Reference proteome</keyword>
<feature type="transmembrane region" description="Helical" evidence="5">
    <location>
        <begin position="38"/>
        <end position="55"/>
    </location>
</feature>
<evidence type="ECO:0000313" key="7">
    <source>
        <dbReference type="EMBL" id="TCL12741.1"/>
    </source>
</evidence>
<protein>
    <submittedName>
        <fullName evidence="7">Uncharacterized membrane protein (DUF106 family)</fullName>
    </submittedName>
    <submittedName>
        <fullName evidence="6">Uncharacterized membrane protein, DUF106 family</fullName>
    </submittedName>
</protein>
<reference evidence="8" key="2">
    <citation type="submission" date="2017-09" db="EMBL/GenBank/DDBJ databases">
        <authorList>
            <person name="Varghese N."/>
            <person name="Submissions S."/>
        </authorList>
    </citation>
    <scope>NUCLEOTIDE SEQUENCE [LARGE SCALE GENOMIC DNA]</scope>
    <source>
        <strain evidence="8">WG-1MB</strain>
    </source>
</reference>
<evidence type="ECO:0000313" key="6">
    <source>
        <dbReference type="EMBL" id="SNY03713.1"/>
    </source>
</evidence>